<evidence type="ECO:0000256" key="2">
    <source>
        <dbReference type="ARBA" id="ARBA00022679"/>
    </source>
</evidence>
<dbReference type="Gene3D" id="3.40.50.150">
    <property type="entry name" value="Vaccinia Virus protein VP39"/>
    <property type="match status" value="1"/>
</dbReference>
<dbReference type="PANTHER" id="PTHR43861">
    <property type="entry name" value="TRANS-ACONITATE 2-METHYLTRANSFERASE-RELATED"/>
    <property type="match status" value="1"/>
</dbReference>
<keyword evidence="2" id="KW-0808">Transferase</keyword>
<feature type="domain" description="Methyltransferase" evidence="3">
    <location>
        <begin position="120"/>
        <end position="193"/>
    </location>
</feature>
<name>A0ABV6VNW9_9ACTN</name>
<organism evidence="4 5">
    <name type="scientific">Streptacidiphilus cavernicola</name>
    <dbReference type="NCBI Taxonomy" id="3342716"/>
    <lineage>
        <taxon>Bacteria</taxon>
        <taxon>Bacillati</taxon>
        <taxon>Actinomycetota</taxon>
        <taxon>Actinomycetes</taxon>
        <taxon>Kitasatosporales</taxon>
        <taxon>Streptomycetaceae</taxon>
        <taxon>Streptacidiphilus</taxon>
    </lineage>
</organism>
<accession>A0ABV6VNW9</accession>
<evidence type="ECO:0000259" key="3">
    <source>
        <dbReference type="Pfam" id="PF13649"/>
    </source>
</evidence>
<evidence type="ECO:0000256" key="1">
    <source>
        <dbReference type="ARBA" id="ARBA00022603"/>
    </source>
</evidence>
<keyword evidence="5" id="KW-1185">Reference proteome</keyword>
<dbReference type="CDD" id="cd02440">
    <property type="entry name" value="AdoMet_MTases"/>
    <property type="match status" value="1"/>
</dbReference>
<dbReference type="EMBL" id="JBHFAB010000001">
    <property type="protein sequence ID" value="MFC1415437.1"/>
    <property type="molecule type" value="Genomic_DNA"/>
</dbReference>
<comment type="caution">
    <text evidence="4">The sequence shown here is derived from an EMBL/GenBank/DDBJ whole genome shotgun (WGS) entry which is preliminary data.</text>
</comment>
<sequence>MSSDTEADTIIGRFNARIDVRLAEGSAPDDRDLLEGVLVREIGRISGHRVGRDCWVNLEVAGVDAVQPEPDHADSTAYWDGYAPGADLETTLENLGRGFRWTQYKEHGPGLELLGEPRTVLELGCASGATSLAIARTGAEVTGLDSSPAQIARARDWWEEQPNLSFVQADVLDYLARTEDTWEAIVSNWGAGMFCDPVLLLPLIVPRLASGGVYAFSHVEPLAPGHGPQVLYGNGYRGRKVAVVRWLYSPEQWERMLLRSGFAKVEVEVLPGPTPDHVGTVIGRAWAP</sequence>
<protein>
    <submittedName>
        <fullName evidence="4">Trans-aconitate 2-methyltransferase</fullName>
    </submittedName>
</protein>
<dbReference type="Pfam" id="PF13649">
    <property type="entry name" value="Methyltransf_25"/>
    <property type="match status" value="1"/>
</dbReference>
<dbReference type="SUPFAM" id="SSF53335">
    <property type="entry name" value="S-adenosyl-L-methionine-dependent methyltransferases"/>
    <property type="match status" value="1"/>
</dbReference>
<keyword evidence="1" id="KW-0489">Methyltransferase</keyword>
<evidence type="ECO:0000313" key="5">
    <source>
        <dbReference type="Proteomes" id="UP001592531"/>
    </source>
</evidence>
<dbReference type="InterPro" id="IPR041698">
    <property type="entry name" value="Methyltransf_25"/>
</dbReference>
<reference evidence="4 5" key="1">
    <citation type="submission" date="2024-09" db="EMBL/GenBank/DDBJ databases">
        <authorList>
            <person name="Lee S.D."/>
        </authorList>
    </citation>
    <scope>NUCLEOTIDE SEQUENCE [LARGE SCALE GENOMIC DNA]</scope>
    <source>
        <strain evidence="4 5">N8-3</strain>
    </source>
</reference>
<gene>
    <name evidence="4" type="ORF">ACEZDE_02065</name>
</gene>
<dbReference type="PANTHER" id="PTHR43861:SF1">
    <property type="entry name" value="TRANS-ACONITATE 2-METHYLTRANSFERASE"/>
    <property type="match status" value="1"/>
</dbReference>
<dbReference type="InterPro" id="IPR029063">
    <property type="entry name" value="SAM-dependent_MTases_sf"/>
</dbReference>
<dbReference type="RefSeq" id="WP_380531116.1">
    <property type="nucleotide sequence ID" value="NZ_JBHFAB010000001.1"/>
</dbReference>
<evidence type="ECO:0000313" key="4">
    <source>
        <dbReference type="EMBL" id="MFC1415437.1"/>
    </source>
</evidence>
<dbReference type="Proteomes" id="UP001592531">
    <property type="component" value="Unassembled WGS sequence"/>
</dbReference>
<proteinExistence type="predicted"/>